<dbReference type="EMBL" id="BSXT01006027">
    <property type="protein sequence ID" value="GMF61762.1"/>
    <property type="molecule type" value="Genomic_DNA"/>
</dbReference>
<gene>
    <name evidence="2" type="ORF">Pfra01_002688400</name>
</gene>
<proteinExistence type="predicted"/>
<feature type="compositionally biased region" description="Acidic residues" evidence="1">
    <location>
        <begin position="276"/>
        <end position="286"/>
    </location>
</feature>
<protein>
    <submittedName>
        <fullName evidence="2">Unnamed protein product</fullName>
    </submittedName>
</protein>
<keyword evidence="3" id="KW-1185">Reference proteome</keyword>
<feature type="compositionally biased region" description="Basic and acidic residues" evidence="1">
    <location>
        <begin position="198"/>
        <end position="209"/>
    </location>
</feature>
<evidence type="ECO:0000256" key="1">
    <source>
        <dbReference type="SAM" id="MobiDB-lite"/>
    </source>
</evidence>
<accession>A0A9W6YDZ1</accession>
<name>A0A9W6YDZ1_9STRA</name>
<dbReference type="AlphaFoldDB" id="A0A9W6YDZ1"/>
<feature type="compositionally biased region" description="Polar residues" evidence="1">
    <location>
        <begin position="170"/>
        <end position="183"/>
    </location>
</feature>
<organism evidence="2 3">
    <name type="scientific">Phytophthora fragariaefolia</name>
    <dbReference type="NCBI Taxonomy" id="1490495"/>
    <lineage>
        <taxon>Eukaryota</taxon>
        <taxon>Sar</taxon>
        <taxon>Stramenopiles</taxon>
        <taxon>Oomycota</taxon>
        <taxon>Peronosporomycetes</taxon>
        <taxon>Peronosporales</taxon>
        <taxon>Peronosporaceae</taxon>
        <taxon>Phytophthora</taxon>
    </lineage>
</organism>
<dbReference type="OrthoDB" id="143612at2759"/>
<evidence type="ECO:0000313" key="2">
    <source>
        <dbReference type="EMBL" id="GMF61762.1"/>
    </source>
</evidence>
<sequence length="292" mass="32475">MGFKLRDPNELLKQYGVMEAGELTACSKMKARSNAKVVRRKQEQLWKWRRAKLLQPCLEAALNECDEQWAVRGLVSSRVSSWWKFDDGSVATHLGSTLWSMNASPWQYSRVEPVSSAQQDADGCLRGGLTSCSTQAESWKKVKTCNRLPQCDHGDQRQVGERGEVRRQMGPSQPQVQYPNGKQLSLRAEGSLRKSRCSRGEPDVLDRRTGSSQPEALNLDCEIFMKSAGGPAQVEAYPVDGDPTRRSIQPLPEEDVVVGDDEEEAAGTLRTREITETEDDVDDVEDAGSVTS</sequence>
<dbReference type="Proteomes" id="UP001165121">
    <property type="component" value="Unassembled WGS sequence"/>
</dbReference>
<evidence type="ECO:0000313" key="3">
    <source>
        <dbReference type="Proteomes" id="UP001165121"/>
    </source>
</evidence>
<feature type="region of interest" description="Disordered" evidence="1">
    <location>
        <begin position="150"/>
        <end position="212"/>
    </location>
</feature>
<reference evidence="2" key="1">
    <citation type="submission" date="2023-04" db="EMBL/GenBank/DDBJ databases">
        <title>Phytophthora fragariaefolia NBRC 109709.</title>
        <authorList>
            <person name="Ichikawa N."/>
            <person name="Sato H."/>
            <person name="Tonouchi N."/>
        </authorList>
    </citation>
    <scope>NUCLEOTIDE SEQUENCE</scope>
    <source>
        <strain evidence="2">NBRC 109709</strain>
    </source>
</reference>
<feature type="region of interest" description="Disordered" evidence="1">
    <location>
        <begin position="259"/>
        <end position="292"/>
    </location>
</feature>
<feature type="compositionally biased region" description="Basic and acidic residues" evidence="1">
    <location>
        <begin position="150"/>
        <end position="167"/>
    </location>
</feature>
<comment type="caution">
    <text evidence="2">The sequence shown here is derived from an EMBL/GenBank/DDBJ whole genome shotgun (WGS) entry which is preliminary data.</text>
</comment>